<dbReference type="CDD" id="cd02440">
    <property type="entry name" value="AdoMet_MTases"/>
    <property type="match status" value="1"/>
</dbReference>
<dbReference type="OrthoDB" id="10250660at2759"/>
<feature type="active site" evidence="5">
    <location>
        <position position="472"/>
    </location>
</feature>
<dbReference type="AlphaFoldDB" id="A0A9P0VZ74"/>
<dbReference type="Proteomes" id="UP000837801">
    <property type="component" value="Unassembled WGS sequence"/>
</dbReference>
<dbReference type="PROSITE" id="PS51622">
    <property type="entry name" value="SAM_MT_RNA_M5U_2"/>
    <property type="match status" value="1"/>
</dbReference>
<dbReference type="InterPro" id="IPR012340">
    <property type="entry name" value="NA-bd_OB-fold"/>
</dbReference>
<dbReference type="InterPro" id="IPR030391">
    <property type="entry name" value="MeTrfase_TrmA_CS"/>
</dbReference>
<dbReference type="InterPro" id="IPR002792">
    <property type="entry name" value="TRAM_dom"/>
</dbReference>
<dbReference type="PROSITE" id="PS01230">
    <property type="entry name" value="TRMA_1"/>
    <property type="match status" value="1"/>
</dbReference>
<sequence length="523" mass="59942">MFRYLSLIKSQGGNGGPGILRRSFQTESRRPNLKKFLKKTKRDTVDHTSRDSILQKEIAIALQQASTGLTLEDIKISDANIKKFLFSRDRPKLILEDVPIIYQTSEGDGLGIAQTDEGNTMILKIAKTIPGDRVKVEIKRNYEYYAEGLALSLNKKSQLRKDDLILCEKFDVCSGCQLQMLPYDEQLNFKRNIIKRAFNMYYPELKLDEDIVVVDSPFQYSYRTKLTPHSSYLKHDRLLRVGFNGIDHRSIVDITNCPIASRSINNRLPSLRQSIRNKIITKLDNNERIRDETYILRESIRVDHKTGEFDNVCLTDYKNVVTEKIEDNVFQFPASEFFQNNNSILPEILNYVKYHLHNSGAENLVDTYCGSGFFAISLSKEISGKVFGIEISNSSIKYATHNAKLNGIQVPDKIQFIQGKADEMFHNAEFLNSGIKGDNSVVIMDPSRKGSNDNFLKQLLEFEPEMIIYISCNVFTQARDLANFAKLQDSNSYYSKYRVKDITGFDFFPQTKHVETVSVLEKV</sequence>
<evidence type="ECO:0000256" key="1">
    <source>
        <dbReference type="ARBA" id="ARBA00022603"/>
    </source>
</evidence>
<dbReference type="SUPFAM" id="SSF53335">
    <property type="entry name" value="S-adenosyl-L-methionine-dependent methyltransferases"/>
    <property type="match status" value="1"/>
</dbReference>
<dbReference type="GO" id="GO:0032259">
    <property type="term" value="P:methylation"/>
    <property type="evidence" value="ECO:0007669"/>
    <property type="project" value="UniProtKB-KW"/>
</dbReference>
<evidence type="ECO:0000256" key="3">
    <source>
        <dbReference type="ARBA" id="ARBA00022691"/>
    </source>
</evidence>
<dbReference type="PROSITE" id="PS50926">
    <property type="entry name" value="TRAM"/>
    <property type="match status" value="1"/>
</dbReference>
<feature type="binding site" evidence="4">
    <location>
        <position position="339"/>
    </location>
    <ligand>
        <name>S-adenosyl-L-methionine</name>
        <dbReference type="ChEBI" id="CHEBI:59789"/>
    </ligand>
</feature>
<name>A0A9P0VZ74_9ASCO</name>
<keyword evidence="2 4" id="KW-0808">Transferase</keyword>
<reference evidence="7" key="1">
    <citation type="submission" date="2022-03" db="EMBL/GenBank/DDBJ databases">
        <authorList>
            <person name="Legras J.-L."/>
            <person name="Devillers H."/>
            <person name="Grondin C."/>
        </authorList>
    </citation>
    <scope>NUCLEOTIDE SEQUENCE</scope>
    <source>
        <strain evidence="7">CLIB 1423</strain>
    </source>
</reference>
<feature type="active site" description="Nucleophile" evidence="4">
    <location>
        <position position="472"/>
    </location>
</feature>
<accession>A0A9P0VZ74</accession>
<dbReference type="InterPro" id="IPR030390">
    <property type="entry name" value="MeTrfase_TrmA_AS"/>
</dbReference>
<dbReference type="PROSITE" id="PS51687">
    <property type="entry name" value="SAM_MT_RNA_M5U"/>
    <property type="match status" value="1"/>
</dbReference>
<gene>
    <name evidence="7" type="ORF">CLIB1423_12S01618</name>
</gene>
<keyword evidence="3 4" id="KW-0949">S-adenosyl-L-methionine</keyword>
<comment type="similarity">
    <text evidence="4">Belongs to the class I-like SAM-binding methyltransferase superfamily. RNA M5U methyltransferase family.</text>
</comment>
<dbReference type="PANTHER" id="PTHR11061">
    <property type="entry name" value="RNA M5U METHYLTRANSFERASE"/>
    <property type="match status" value="1"/>
</dbReference>
<evidence type="ECO:0000313" key="8">
    <source>
        <dbReference type="Proteomes" id="UP000837801"/>
    </source>
</evidence>
<dbReference type="Pfam" id="PF05958">
    <property type="entry name" value="tRNA_U5-meth_tr"/>
    <property type="match status" value="1"/>
</dbReference>
<dbReference type="Gene3D" id="2.40.50.140">
    <property type="entry name" value="Nucleic acid-binding proteins"/>
    <property type="match status" value="1"/>
</dbReference>
<evidence type="ECO:0000313" key="7">
    <source>
        <dbReference type="EMBL" id="CAH2353728.1"/>
    </source>
</evidence>
<dbReference type="InterPro" id="IPR029063">
    <property type="entry name" value="SAM-dependent_MTases_sf"/>
</dbReference>
<evidence type="ECO:0000256" key="4">
    <source>
        <dbReference type="PROSITE-ProRule" id="PRU01024"/>
    </source>
</evidence>
<dbReference type="InterPro" id="IPR010280">
    <property type="entry name" value="U5_MeTrfase_fam"/>
</dbReference>
<dbReference type="PROSITE" id="PS01231">
    <property type="entry name" value="TRMA_2"/>
    <property type="match status" value="1"/>
</dbReference>
<dbReference type="GO" id="GO:0030697">
    <property type="term" value="F:tRNA (uracil(54)-C5)-methyltransferase activity, S-adenosyl methionine-dependent"/>
    <property type="evidence" value="ECO:0007669"/>
    <property type="project" value="InterPro"/>
</dbReference>
<proteinExistence type="inferred from homology"/>
<dbReference type="GO" id="GO:0008033">
    <property type="term" value="P:tRNA processing"/>
    <property type="evidence" value="ECO:0007669"/>
    <property type="project" value="InterPro"/>
</dbReference>
<feature type="binding site" evidence="4">
    <location>
        <position position="368"/>
    </location>
    <ligand>
        <name>S-adenosyl-L-methionine</name>
        <dbReference type="ChEBI" id="CHEBI:59789"/>
    </ligand>
</feature>
<feature type="binding site" evidence="4">
    <location>
        <position position="390"/>
    </location>
    <ligand>
        <name>S-adenosyl-L-methionine</name>
        <dbReference type="ChEBI" id="CHEBI:59789"/>
    </ligand>
</feature>
<protein>
    <submittedName>
        <fullName evidence="7">tRNA (Uracil(54)-C(5))-methyltransferase</fullName>
    </submittedName>
</protein>
<dbReference type="Gene3D" id="3.40.50.150">
    <property type="entry name" value="Vaccinia Virus protein VP39"/>
    <property type="match status" value="2"/>
</dbReference>
<evidence type="ECO:0000256" key="2">
    <source>
        <dbReference type="ARBA" id="ARBA00022679"/>
    </source>
</evidence>
<dbReference type="PANTHER" id="PTHR11061:SF30">
    <property type="entry name" value="TRNA (URACIL(54)-C(5))-METHYLTRANSFERASE"/>
    <property type="match status" value="1"/>
</dbReference>
<keyword evidence="1 4" id="KW-0489">Methyltransferase</keyword>
<comment type="caution">
    <text evidence="7">The sequence shown here is derived from an EMBL/GenBank/DDBJ whole genome shotgun (WGS) entry which is preliminary data.</text>
</comment>
<organism evidence="7 8">
    <name type="scientific">[Candida] railenensis</name>
    <dbReference type="NCBI Taxonomy" id="45579"/>
    <lineage>
        <taxon>Eukaryota</taxon>
        <taxon>Fungi</taxon>
        <taxon>Dikarya</taxon>
        <taxon>Ascomycota</taxon>
        <taxon>Saccharomycotina</taxon>
        <taxon>Pichiomycetes</taxon>
        <taxon>Debaryomycetaceae</taxon>
        <taxon>Kurtzmaniella</taxon>
    </lineage>
</organism>
<evidence type="ECO:0000259" key="6">
    <source>
        <dbReference type="PROSITE" id="PS50926"/>
    </source>
</evidence>
<evidence type="ECO:0000256" key="5">
    <source>
        <dbReference type="PROSITE-ProRule" id="PRU10015"/>
    </source>
</evidence>
<keyword evidence="8" id="KW-1185">Reference proteome</keyword>
<dbReference type="EMBL" id="CAKXYY010000012">
    <property type="protein sequence ID" value="CAH2353728.1"/>
    <property type="molecule type" value="Genomic_DNA"/>
</dbReference>
<feature type="binding site" evidence="4">
    <location>
        <position position="445"/>
    </location>
    <ligand>
        <name>S-adenosyl-L-methionine</name>
        <dbReference type="ChEBI" id="CHEBI:59789"/>
    </ligand>
</feature>
<dbReference type="GO" id="GO:0009451">
    <property type="term" value="P:RNA modification"/>
    <property type="evidence" value="ECO:0007669"/>
    <property type="project" value="UniProtKB-ARBA"/>
</dbReference>
<dbReference type="InterPro" id="IPR025795">
    <property type="entry name" value="tRNA_(uracil-5-)_MeTrfase"/>
</dbReference>
<feature type="domain" description="TRAM" evidence="6">
    <location>
        <begin position="91"/>
        <end position="152"/>
    </location>
</feature>